<accession>A0A1D7XNR4</accession>
<evidence type="ECO:0008006" key="4">
    <source>
        <dbReference type="Google" id="ProtNLM"/>
    </source>
</evidence>
<evidence type="ECO:0000313" key="3">
    <source>
        <dbReference type="Proteomes" id="UP000094652"/>
    </source>
</evidence>
<feature type="transmembrane region" description="Helical" evidence="1">
    <location>
        <begin position="38"/>
        <end position="61"/>
    </location>
</feature>
<sequence>MILMSYTFFNFIIYSFIGWIIEEVYYFCTKGKFKEDGFLIGPFKPMYGIVVSVLIVLNNYLYDKTSIMIMFCFFVPSIIEYISGYLLKSIFNKVYWDYSKLKYNLDGLVSLKFSAYWTLMTFLGLKYIEPFFHNIFIRNESIFLGLTVMLTIYLSVDFYLTVHSLLKTNNVSSI</sequence>
<keyword evidence="1" id="KW-0812">Transmembrane</keyword>
<feature type="transmembrane region" description="Helical" evidence="1">
    <location>
        <begin position="108"/>
        <end position="128"/>
    </location>
</feature>
<dbReference type="EMBL" id="CP017253">
    <property type="protein sequence ID" value="AOR24927.1"/>
    <property type="molecule type" value="Genomic_DNA"/>
</dbReference>
<dbReference type="InterPro" id="IPR010540">
    <property type="entry name" value="CmpB_TMEM229"/>
</dbReference>
<keyword evidence="1" id="KW-1133">Transmembrane helix</keyword>
<keyword evidence="1" id="KW-0472">Membrane</keyword>
<dbReference type="KEGG" id="ctae:BGI42_07405"/>
<evidence type="ECO:0000313" key="2">
    <source>
        <dbReference type="EMBL" id="AOR24927.1"/>
    </source>
</evidence>
<feature type="transmembrane region" description="Helical" evidence="1">
    <location>
        <begin position="67"/>
        <end position="87"/>
    </location>
</feature>
<gene>
    <name evidence="2" type="ORF">BGI42_07405</name>
</gene>
<dbReference type="OrthoDB" id="9789229at2"/>
<protein>
    <recommendedName>
        <fullName evidence="4">ABC transporter permease</fullName>
    </recommendedName>
</protein>
<proteinExistence type="predicted"/>
<name>A0A1D7XNR4_9CLOT</name>
<reference evidence="3" key="1">
    <citation type="submission" date="2016-09" db="EMBL/GenBank/DDBJ databases">
        <title>Genomics of Clostridium taeniosporum, an organism which forms endospores with ribbon-like appendages.</title>
        <authorList>
            <person name="Walker J.R."/>
        </authorList>
    </citation>
    <scope>NUCLEOTIDE SEQUENCE [LARGE SCALE GENOMIC DNA]</scope>
    <source>
        <strain evidence="3">1/k</strain>
    </source>
</reference>
<keyword evidence="3" id="KW-1185">Reference proteome</keyword>
<organism evidence="2 3">
    <name type="scientific">Clostridium taeniosporum</name>
    <dbReference type="NCBI Taxonomy" id="394958"/>
    <lineage>
        <taxon>Bacteria</taxon>
        <taxon>Bacillati</taxon>
        <taxon>Bacillota</taxon>
        <taxon>Clostridia</taxon>
        <taxon>Eubacteriales</taxon>
        <taxon>Clostridiaceae</taxon>
        <taxon>Clostridium</taxon>
    </lineage>
</organism>
<evidence type="ECO:0000256" key="1">
    <source>
        <dbReference type="SAM" id="Phobius"/>
    </source>
</evidence>
<dbReference type="Proteomes" id="UP000094652">
    <property type="component" value="Chromosome"/>
</dbReference>
<dbReference type="Pfam" id="PF06541">
    <property type="entry name" value="ABC_trans_CmpB"/>
    <property type="match status" value="1"/>
</dbReference>
<feature type="transmembrane region" description="Helical" evidence="1">
    <location>
        <begin position="6"/>
        <end position="26"/>
    </location>
</feature>
<dbReference type="AlphaFoldDB" id="A0A1D7XNR4"/>
<feature type="transmembrane region" description="Helical" evidence="1">
    <location>
        <begin position="140"/>
        <end position="160"/>
    </location>
</feature>